<feature type="domain" description="AAA" evidence="1">
    <location>
        <begin position="2"/>
        <end position="51"/>
    </location>
</feature>
<feature type="non-terminal residue" evidence="3">
    <location>
        <position position="1"/>
    </location>
</feature>
<dbReference type="AlphaFoldDB" id="K1RXC2"/>
<dbReference type="Pfam" id="PF13173">
    <property type="entry name" value="AAA_14"/>
    <property type="match status" value="1"/>
</dbReference>
<dbReference type="PANTHER" id="PTHR33295">
    <property type="entry name" value="ATPASE"/>
    <property type="match status" value="1"/>
</dbReference>
<dbReference type="InterPro" id="IPR041682">
    <property type="entry name" value="AAA_14"/>
</dbReference>
<feature type="domain" description="DUF4143" evidence="2">
    <location>
        <begin position="98"/>
        <end position="260"/>
    </location>
</feature>
<organism evidence="3">
    <name type="scientific">human gut metagenome</name>
    <dbReference type="NCBI Taxonomy" id="408170"/>
    <lineage>
        <taxon>unclassified sequences</taxon>
        <taxon>metagenomes</taxon>
        <taxon>organismal metagenomes</taxon>
    </lineage>
</organism>
<accession>K1RXC2</accession>
<evidence type="ECO:0000313" key="3">
    <source>
        <dbReference type="EMBL" id="EKC47929.1"/>
    </source>
</evidence>
<reference evidence="3" key="1">
    <citation type="journal article" date="2013" name="Environ. Microbiol.">
        <title>Microbiota from the distal guts of lean and obese adolescents exhibit partial functional redundancy besides clear differences in community structure.</title>
        <authorList>
            <person name="Ferrer M."/>
            <person name="Ruiz A."/>
            <person name="Lanza F."/>
            <person name="Haange S.B."/>
            <person name="Oberbach A."/>
            <person name="Till H."/>
            <person name="Bargiela R."/>
            <person name="Campoy C."/>
            <person name="Segura M.T."/>
            <person name="Richter M."/>
            <person name="von Bergen M."/>
            <person name="Seifert J."/>
            <person name="Suarez A."/>
        </authorList>
    </citation>
    <scope>NUCLEOTIDE SEQUENCE</scope>
</reference>
<name>K1RXC2_9ZZZZ</name>
<dbReference type="PANTHER" id="PTHR33295:SF18">
    <property type="entry name" value="AAA+ ATPASE DOMAIN-CONTAINING PROTEIN"/>
    <property type="match status" value="1"/>
</dbReference>
<dbReference type="InterPro" id="IPR025420">
    <property type="entry name" value="DUF4143"/>
</dbReference>
<proteinExistence type="predicted"/>
<evidence type="ECO:0000259" key="2">
    <source>
        <dbReference type="Pfam" id="PF13635"/>
    </source>
</evidence>
<dbReference type="Pfam" id="PF13635">
    <property type="entry name" value="DUF4143"/>
    <property type="match status" value="1"/>
</dbReference>
<protein>
    <submittedName>
        <fullName evidence="3">AAA+ superfamily ATPase</fullName>
    </submittedName>
</protein>
<gene>
    <name evidence="3" type="ORF">LEA_19130</name>
</gene>
<sequence>FEDVLNSYLKITNADVYVTGSNAKFLSKDVITQFRGRGDEIKITPLSFQEFTSVKEGNREDLLNEYLTYGGLPQVVTMNETNRKVEYLKNLFTHTYLRDIKERYTILKDDDLEELITLVASNIGSLTNPAKLANSFKSIKQSNLSQDTIKSYLDLLQDAFLIEKSVRYDIKGKKYISTPSKYYFSDLGLRNARLNFRQTEFTHLLENAIYNELRLRGLSVDVGQVPISKTDADGKRKQSMLEVDFVCNQGFKRYYIQVAYALPTQDKIDQEMNSLLKIKDGFTKYVIVGTPTPTYQNDDGIIIMNVYDFLMNSNSLNIL</sequence>
<evidence type="ECO:0000259" key="1">
    <source>
        <dbReference type="Pfam" id="PF13173"/>
    </source>
</evidence>
<dbReference type="EMBL" id="AJWY01013147">
    <property type="protein sequence ID" value="EKC47929.1"/>
    <property type="molecule type" value="Genomic_DNA"/>
</dbReference>
<comment type="caution">
    <text evidence="3">The sequence shown here is derived from an EMBL/GenBank/DDBJ whole genome shotgun (WGS) entry which is preliminary data.</text>
</comment>